<keyword evidence="19" id="KW-1038">Host endoplasmic reticulum</keyword>
<evidence type="ECO:0000259" key="25">
    <source>
        <dbReference type="Pfam" id="PF07245"/>
    </source>
</evidence>
<comment type="similarity">
    <text evidence="22">Belongs to the phlebovirus envelope glycoprotein family.</text>
</comment>
<keyword evidence="15 23" id="KW-1133">Transmembrane helix</keyword>
<reference evidence="27" key="1">
    <citation type="submission" date="2019-05" db="EMBL/GenBank/DDBJ databases">
        <title>Genomic Characterization of 104 Bunyaviruses in the Families Peribunyaviridae, Nairoviridae, and Phenuiviridae.</title>
        <authorList>
            <person name="Kapuscinski M."/>
            <person name="Bergren N."/>
            <person name="Russell B."/>
            <person name="Lee J."/>
            <person name="Borland E."/>
            <person name="King D."/>
            <person name="Burkhalter K."/>
            <person name="Stenglein M."/>
            <person name="Kading R."/>
        </authorList>
    </citation>
    <scope>NUCLEOTIDE SEQUENCE</scope>
    <source>
        <strain evidence="27">G 14132</strain>
    </source>
</reference>
<dbReference type="GO" id="GO:0044178">
    <property type="term" value="C:host cell Golgi membrane"/>
    <property type="evidence" value="ECO:0007669"/>
    <property type="project" value="UniProtKB-SubCell"/>
</dbReference>
<dbReference type="GO" id="GO:0044167">
    <property type="term" value="C:host cell endoplasmic reticulum membrane"/>
    <property type="evidence" value="ECO:0007669"/>
    <property type="project" value="UniProtKB-SubCell"/>
</dbReference>
<protein>
    <recommendedName>
        <fullName evidence="4">Envelopment polyprotein</fullName>
    </recommendedName>
    <alternativeName>
        <fullName evidence="21">M polyprotein</fullName>
    </alternativeName>
</protein>
<dbReference type="Pfam" id="PF19019">
    <property type="entry name" value="Phlebo_G2_C"/>
    <property type="match status" value="1"/>
</dbReference>
<evidence type="ECO:0000256" key="3">
    <source>
        <dbReference type="ARBA" id="ARBA00004563"/>
    </source>
</evidence>
<keyword evidence="11" id="KW-1161">Viral attachment to host cell</keyword>
<keyword evidence="13" id="KW-0946">Virion</keyword>
<evidence type="ECO:0000256" key="10">
    <source>
        <dbReference type="ARBA" id="ARBA00022729"/>
    </source>
</evidence>
<keyword evidence="9 23" id="KW-0812">Transmembrane</keyword>
<evidence type="ECO:0000256" key="5">
    <source>
        <dbReference type="ARBA" id="ARBA00022506"/>
    </source>
</evidence>
<keyword evidence="20" id="KW-1160">Virus entry into host cell</keyword>
<evidence type="ECO:0000256" key="6">
    <source>
        <dbReference type="ARBA" id="ARBA00022510"/>
    </source>
</evidence>
<evidence type="ECO:0000256" key="4">
    <source>
        <dbReference type="ARBA" id="ARBA00015294"/>
    </source>
</evidence>
<evidence type="ECO:0000256" key="8">
    <source>
        <dbReference type="ARBA" id="ARBA00022595"/>
    </source>
</evidence>
<sequence>MSMMRIVIIVILLPASLAFLADLIQHIQKASQPEKKQFLQSLPSSHELTKGLVQVPTGLEASKIGFLPVHNYTDKLEDGVSRETDCSGGKTSFFALDPVTKKISNLTCEDGKILSKDCSSCESGRPTVLKPPFPQVFYDDMICQFESEASRRIKQPQNTFCSVGGVSLRDCKGVVENTVERITWMMLKETIIFLEGHSVSWREGPWYSLFDCKKTEDNSQCDLTECKAGKCSGDTSYCSQFTCQKTSPVCRCTRNLIPGILHVTIGDNTVIPSCFGHSKWVVKRTRRLQSVLAPKACLDCSVECKQDNVLVIVRHFTPGYYQMCLGPVCYTGQATGKEFKIPIHPMSRISTEEVTLQMWSDTKSERYDLQAICHHMSACDLINCFFCSANWVNIHCFGKEKWILISLILSLVCLLVGMVLKAIQRIVGFLAWALGPMVWIFKILIKFSGKKMRRHFTRARLALTELEREDSEPLITVTTERTRPPHELSSTRQERMSRKSKALLLVSILSIIQNAGSCSDSIKLTSLAKDCKQVAPSKYVCTFSSTTLLPAAPIGQTSCLLLTSQAGETLGIMKIKTLEARLTCLKSDLYWIPKATHQCLGSRRCRLVGNCVNDECMKMTENDYSSEWGARETVMSRLGWSSCNPQCGGLVCGCFNVNPSCFYLRKTFVNPESLVFKGFECPSWTYSLKVKISFNDTTQDVSLVPDVPFKTNWGKIQISSISSAPNLGYAECFFIAPNGQIFHSPCNRRGEVSTGKLGEIQCPTASDAMQISPNCFSDQSLIHHTINKDVVHCSSQLLDPTELQKKNRLPSTIGNTIFYPGGDTVYASSSTRISASLLLKLNDVAVESVTDRNKCSSRFLNLTGCYNCEAGAILRMETVTDFGTADAILECPRIQLLTYFVSSSVLTISEVIIHLNQSKIRTDCKITCPNSQESIRIEGELVYIQDVDFRHHNETTTPIVQRGKGGIDWFGWLHFSWMQWVWYILGIGGIIICAVISFFLLKHFCCKIKIF</sequence>
<evidence type="ECO:0000256" key="13">
    <source>
        <dbReference type="ARBA" id="ARBA00022844"/>
    </source>
</evidence>
<evidence type="ECO:0000259" key="24">
    <source>
        <dbReference type="Pfam" id="PF07243"/>
    </source>
</evidence>
<feature type="transmembrane region" description="Helical" evidence="23">
    <location>
        <begin position="980"/>
        <end position="1001"/>
    </location>
</feature>
<feature type="transmembrane region" description="Helical" evidence="23">
    <location>
        <begin position="427"/>
        <end position="445"/>
    </location>
</feature>
<feature type="transmembrane region" description="Helical" evidence="23">
    <location>
        <begin position="402"/>
        <end position="420"/>
    </location>
</feature>
<evidence type="ECO:0000256" key="2">
    <source>
        <dbReference type="ARBA" id="ARBA00004482"/>
    </source>
</evidence>
<accession>A0A7D5HW24</accession>
<dbReference type="GO" id="GO:0016020">
    <property type="term" value="C:membrane"/>
    <property type="evidence" value="ECO:0007669"/>
    <property type="project" value="InterPro"/>
</dbReference>
<evidence type="ECO:0000256" key="1">
    <source>
        <dbReference type="ARBA" id="ARBA00004244"/>
    </source>
</evidence>
<feature type="domain" description="Phlebovirus glycoprotein G2 fusion" evidence="25">
    <location>
        <begin position="518"/>
        <end position="837"/>
    </location>
</feature>
<evidence type="ECO:0000256" key="15">
    <source>
        <dbReference type="ARBA" id="ARBA00022989"/>
    </source>
</evidence>
<evidence type="ECO:0000256" key="21">
    <source>
        <dbReference type="ARBA" id="ARBA00031199"/>
    </source>
</evidence>
<dbReference type="GO" id="GO:0039654">
    <property type="term" value="P:fusion of virus membrane with host endosome membrane"/>
    <property type="evidence" value="ECO:0007669"/>
    <property type="project" value="UniProtKB-KW"/>
</dbReference>
<evidence type="ECO:0000256" key="20">
    <source>
        <dbReference type="ARBA" id="ARBA00023296"/>
    </source>
</evidence>
<dbReference type="InterPro" id="IPR009878">
    <property type="entry name" value="Phlebovirus_G2_fusion"/>
</dbReference>
<name>A0A7D5HW24_9VIRU</name>
<feature type="domain" description="Phlebovirus glycoprotein G1" evidence="24">
    <location>
        <begin position="84"/>
        <end position="457"/>
    </location>
</feature>
<dbReference type="Pfam" id="PF07243">
    <property type="entry name" value="Phlebovirus_G1"/>
    <property type="match status" value="1"/>
</dbReference>
<dbReference type="Pfam" id="PF07245">
    <property type="entry name" value="Phlebovirus_G2"/>
    <property type="match status" value="1"/>
</dbReference>
<keyword evidence="5" id="KW-1168">Fusion of virus membrane with host membrane</keyword>
<dbReference type="EMBL" id="MK896550">
    <property type="protein sequence ID" value="QLA46860.1"/>
    <property type="molecule type" value="Genomic_RNA"/>
</dbReference>
<keyword evidence="6" id="KW-1170">Fusion of virus membrane with host endosomal membrane</keyword>
<keyword evidence="16 23" id="KW-0472">Membrane</keyword>
<dbReference type="InterPro" id="IPR043603">
    <property type="entry name" value="Phlebo_G2_C"/>
</dbReference>
<feature type="domain" description="Phlebovirus glycoprotein G2 C-terminal" evidence="26">
    <location>
        <begin position="854"/>
        <end position="1001"/>
    </location>
</feature>
<evidence type="ECO:0000256" key="23">
    <source>
        <dbReference type="SAM" id="Phobius"/>
    </source>
</evidence>
<evidence type="ECO:0000256" key="22">
    <source>
        <dbReference type="ARBA" id="ARBA00033745"/>
    </source>
</evidence>
<dbReference type="InterPro" id="IPR010826">
    <property type="entry name" value="Phlebovirus_G1"/>
</dbReference>
<keyword evidence="17" id="KW-1015">Disulfide bond</keyword>
<proteinExistence type="inferred from homology"/>
<keyword evidence="7" id="KW-0945">Host-virus interaction</keyword>
<evidence type="ECO:0000256" key="14">
    <source>
        <dbReference type="ARBA" id="ARBA00022870"/>
    </source>
</evidence>
<keyword evidence="10" id="KW-0732">Signal</keyword>
<keyword evidence="12" id="KW-1040">Host Golgi apparatus</keyword>
<dbReference type="GO" id="GO:0046718">
    <property type="term" value="P:symbiont entry into host cell"/>
    <property type="evidence" value="ECO:0007669"/>
    <property type="project" value="UniProtKB-KW"/>
</dbReference>
<evidence type="ECO:0000256" key="19">
    <source>
        <dbReference type="ARBA" id="ARBA00023184"/>
    </source>
</evidence>
<comment type="subcellular location">
    <subcellularLocation>
        <location evidence="1">Host Golgi apparatus membrane</location>
        <topology evidence="1">Single-pass type I membrane protein</topology>
    </subcellularLocation>
    <subcellularLocation>
        <location evidence="2">Host endoplasmic reticulum membrane</location>
        <topology evidence="2">Single-pass type I membrane protein</topology>
    </subcellularLocation>
    <subcellularLocation>
        <location evidence="3">Virion membrane</location>
        <topology evidence="3">Single-pass type I membrane protein</topology>
    </subcellularLocation>
</comment>
<evidence type="ECO:0000259" key="26">
    <source>
        <dbReference type="Pfam" id="PF19019"/>
    </source>
</evidence>
<evidence type="ECO:0000256" key="9">
    <source>
        <dbReference type="ARBA" id="ARBA00022692"/>
    </source>
</evidence>
<evidence type="ECO:0000256" key="12">
    <source>
        <dbReference type="ARBA" id="ARBA00022812"/>
    </source>
</evidence>
<dbReference type="GO" id="GO:0019062">
    <property type="term" value="P:virion attachment to host cell"/>
    <property type="evidence" value="ECO:0007669"/>
    <property type="project" value="UniProtKB-KW"/>
</dbReference>
<organism evidence="27">
    <name type="scientific">Kaisodi virus</name>
    <dbReference type="NCBI Taxonomy" id="1564120"/>
    <lineage>
        <taxon>Viruses</taxon>
        <taxon>Riboviria</taxon>
        <taxon>Orthornavirae</taxon>
        <taxon>Negarnaviricota</taxon>
        <taxon>Polyploviricotina</taxon>
        <taxon>Bunyaviricetes</taxon>
        <taxon>Hareavirales</taxon>
        <taxon>Phenuiviridae</taxon>
        <taxon>Uukuvirus</taxon>
        <taxon>Uukuvirus kaisodiense</taxon>
    </lineage>
</organism>
<evidence type="ECO:0000256" key="16">
    <source>
        <dbReference type="ARBA" id="ARBA00023136"/>
    </source>
</evidence>
<keyword evidence="8" id="KW-1162">Viral penetration into host cytoplasm</keyword>
<keyword evidence="14" id="KW-1043">Host membrane</keyword>
<dbReference type="Gene3D" id="2.60.40.3770">
    <property type="match status" value="1"/>
</dbReference>
<dbReference type="Gene3D" id="2.60.98.50">
    <property type="match status" value="1"/>
</dbReference>
<keyword evidence="18" id="KW-0325">Glycoprotein</keyword>
<evidence type="ECO:0000256" key="17">
    <source>
        <dbReference type="ARBA" id="ARBA00023157"/>
    </source>
</evidence>
<evidence type="ECO:0000313" key="27">
    <source>
        <dbReference type="EMBL" id="QLA46860.1"/>
    </source>
</evidence>
<evidence type="ECO:0000256" key="7">
    <source>
        <dbReference type="ARBA" id="ARBA00022581"/>
    </source>
</evidence>
<evidence type="ECO:0000256" key="18">
    <source>
        <dbReference type="ARBA" id="ARBA00023180"/>
    </source>
</evidence>
<dbReference type="GO" id="GO:0055036">
    <property type="term" value="C:virion membrane"/>
    <property type="evidence" value="ECO:0007669"/>
    <property type="project" value="UniProtKB-SubCell"/>
</dbReference>
<evidence type="ECO:0000256" key="11">
    <source>
        <dbReference type="ARBA" id="ARBA00022804"/>
    </source>
</evidence>